<dbReference type="Gene3D" id="2.40.160.60">
    <property type="entry name" value="Outer membrane protein transport protein (OMPP1/FadL/TodX)"/>
    <property type="match status" value="1"/>
</dbReference>
<accession>A0ABZ3F7G4</accession>
<evidence type="ECO:0000256" key="1">
    <source>
        <dbReference type="SAM" id="SignalP"/>
    </source>
</evidence>
<protein>
    <submittedName>
        <fullName evidence="2">Conjugal transfer protein TraF</fullName>
    </submittedName>
</protein>
<proteinExistence type="predicted"/>
<reference evidence="2 3" key="1">
    <citation type="submission" date="2024-02" db="EMBL/GenBank/DDBJ databases">
        <title>Genome and pathogenicity analysis of Helicobacter mastomyrinus isolated from mice.</title>
        <authorList>
            <person name="Zhu L."/>
        </authorList>
    </citation>
    <scope>NUCLEOTIDE SEQUENCE [LARGE SCALE GENOMIC DNA]</scope>
    <source>
        <strain evidence="2 3">Hm-17</strain>
    </source>
</reference>
<dbReference type="InterPro" id="IPR032811">
    <property type="entry name" value="Put_conjugal_transfer"/>
</dbReference>
<evidence type="ECO:0000313" key="2">
    <source>
        <dbReference type="EMBL" id="XAM18145.1"/>
    </source>
</evidence>
<evidence type="ECO:0000313" key="3">
    <source>
        <dbReference type="Proteomes" id="UP001434737"/>
    </source>
</evidence>
<feature type="signal peptide" evidence="1">
    <location>
        <begin position="1"/>
        <end position="22"/>
    </location>
</feature>
<dbReference type="Proteomes" id="UP001434737">
    <property type="component" value="Chromosome"/>
</dbReference>
<organism evidence="2 3">
    <name type="scientific">Helicobacter mastomyrinus</name>
    <dbReference type="NCBI Taxonomy" id="287948"/>
    <lineage>
        <taxon>Bacteria</taxon>
        <taxon>Pseudomonadati</taxon>
        <taxon>Campylobacterota</taxon>
        <taxon>Epsilonproteobacteria</taxon>
        <taxon>Campylobacterales</taxon>
        <taxon>Helicobacteraceae</taxon>
        <taxon>Helicobacter</taxon>
    </lineage>
</organism>
<keyword evidence="3" id="KW-1185">Reference proteome</keyword>
<name>A0ABZ3F7G4_9HELI</name>
<gene>
    <name evidence="2" type="primary">traF</name>
    <name evidence="2" type="ORF">V3I05_00160</name>
</gene>
<keyword evidence="1" id="KW-0732">Signal</keyword>
<sequence length="393" mass="41646">MNRVYKKIGSGTMLLAPLLSCAVEFGGQGIRSAALGGAGVALKQTQWGLYYNPALLAAEPAKHAKVGWNVGATLMDSGLFTMFDDSILEQDTIKNTQSLNEALNRGANLTFQSGIVFQLLPISQGHNLSIGYFKNIYTSLSGWGNIPDNSTNLNDVTDNAGFDAHLLAIDELPIGYAYRFSTSAGEISVGASVKFMFGAGGRHSMDLNGNITDLIKDTLSVENAASSFNVGLDLGAYYSPNIINNRLGIGLVVKNLNAPSFTMKHISNGVSTNEKISLNPQVRLGMSLDPLDWLTFTFDADLTSNKLLPLASKTVHSQVVGGGMRFHSTRFENVDLNLGIAKDFGLDNGLTFSGGFGLGLVGIALSYSTGKTDIGGVAIPNYVAIKIGGGLNF</sequence>
<dbReference type="EMBL" id="CP145316">
    <property type="protein sequence ID" value="XAM18145.1"/>
    <property type="molecule type" value="Genomic_DNA"/>
</dbReference>
<dbReference type="RefSeq" id="WP_343353630.1">
    <property type="nucleotide sequence ID" value="NZ_CP145316.1"/>
</dbReference>
<dbReference type="Pfam" id="PF13729">
    <property type="entry name" value="TraF_2"/>
    <property type="match status" value="1"/>
</dbReference>
<feature type="chain" id="PRO_5047550803" evidence="1">
    <location>
        <begin position="23"/>
        <end position="393"/>
    </location>
</feature>